<dbReference type="Proteomes" id="UP001139451">
    <property type="component" value="Unassembled WGS sequence"/>
</dbReference>
<protein>
    <submittedName>
        <fullName evidence="1">Uncharacterized protein</fullName>
    </submittedName>
</protein>
<accession>A0A9X2KMZ0</accession>
<gene>
    <name evidence="1" type="ORF">M9978_17515</name>
</gene>
<evidence type="ECO:0000313" key="1">
    <source>
        <dbReference type="EMBL" id="MCP3732222.1"/>
    </source>
</evidence>
<comment type="caution">
    <text evidence="1">The sequence shown here is derived from an EMBL/GenBank/DDBJ whole genome shotgun (WGS) entry which is preliminary data.</text>
</comment>
<organism evidence="1 2">
    <name type="scientific">Sphingomonas tagetis</name>
    <dbReference type="NCBI Taxonomy" id="2949092"/>
    <lineage>
        <taxon>Bacteria</taxon>
        <taxon>Pseudomonadati</taxon>
        <taxon>Pseudomonadota</taxon>
        <taxon>Alphaproteobacteria</taxon>
        <taxon>Sphingomonadales</taxon>
        <taxon>Sphingomonadaceae</taxon>
        <taxon>Sphingomonas</taxon>
    </lineage>
</organism>
<dbReference type="AlphaFoldDB" id="A0A9X2KMZ0"/>
<dbReference type="RefSeq" id="WP_254295478.1">
    <property type="nucleotide sequence ID" value="NZ_JAMLDX010000016.1"/>
</dbReference>
<sequence>MIDGGALDARLVIAKLETAAADLGLANAEVAAILFGRTDAWPMPLVDQWAVMEKGQEGRLRDLLEICRMLAGVFGAEAVLWLRRPSGGSGITPLGFLKSDPGALRALRDVLRLEQGIKR</sequence>
<evidence type="ECO:0000313" key="2">
    <source>
        <dbReference type="Proteomes" id="UP001139451"/>
    </source>
</evidence>
<proteinExistence type="predicted"/>
<name>A0A9X2KMZ0_9SPHN</name>
<dbReference type="EMBL" id="JAMLDX010000016">
    <property type="protein sequence ID" value="MCP3732222.1"/>
    <property type="molecule type" value="Genomic_DNA"/>
</dbReference>
<keyword evidence="2" id="KW-1185">Reference proteome</keyword>
<reference evidence="1" key="1">
    <citation type="submission" date="2022-05" db="EMBL/GenBank/DDBJ databases">
        <title>Sphingomonas sp. strain MG17 Genome sequencing and assembly.</title>
        <authorList>
            <person name="Kim I."/>
        </authorList>
    </citation>
    <scope>NUCLEOTIDE SEQUENCE</scope>
    <source>
        <strain evidence="1">MG17</strain>
    </source>
</reference>